<feature type="binding site" description="proximal binding residue" evidence="4">
    <location>
        <position position="356"/>
    </location>
    <ligand>
        <name>heme b</name>
        <dbReference type="ChEBI" id="CHEBI:60344"/>
    </ligand>
    <ligandPart>
        <name>Fe</name>
        <dbReference type="ChEBI" id="CHEBI:18248"/>
    </ligandPart>
</feature>
<comment type="similarity">
    <text evidence="1 5">Belongs to the indoleamine 2,3-dioxygenase family.</text>
</comment>
<dbReference type="Pfam" id="PF01231">
    <property type="entry name" value="IDO"/>
    <property type="match status" value="1"/>
</dbReference>
<keyword evidence="7" id="KW-1185">Reference proteome</keyword>
<evidence type="ECO:0000313" key="7">
    <source>
        <dbReference type="Proteomes" id="UP000054321"/>
    </source>
</evidence>
<comment type="function">
    <text evidence="5">Produces N-formyl-kynurenine through the oxidation of tryptophan.</text>
</comment>
<dbReference type="GO" id="GO:0034354">
    <property type="term" value="P:'de novo' NAD+ biosynthetic process from L-tryptophan"/>
    <property type="evidence" value="ECO:0007669"/>
    <property type="project" value="TreeGrafter"/>
</dbReference>
<proteinExistence type="inferred from homology"/>
<dbReference type="GO" id="GO:0019441">
    <property type="term" value="P:L-tryptophan catabolic process to kynurenine"/>
    <property type="evidence" value="ECO:0007669"/>
    <property type="project" value="UniProtKB-UniRule"/>
</dbReference>
<dbReference type="AlphaFoldDB" id="A0A0C3GWZ1"/>
<dbReference type="STRING" id="913774.A0A0C3GWZ1"/>
<reference evidence="6 7" key="1">
    <citation type="submission" date="2014-04" db="EMBL/GenBank/DDBJ databases">
        <authorList>
            <consortium name="DOE Joint Genome Institute"/>
            <person name="Kuo A."/>
            <person name="Martino E."/>
            <person name="Perotto S."/>
            <person name="Kohler A."/>
            <person name="Nagy L.G."/>
            <person name="Floudas D."/>
            <person name="Copeland A."/>
            <person name="Barry K.W."/>
            <person name="Cichocki N."/>
            <person name="Veneault-Fourrey C."/>
            <person name="LaButti K."/>
            <person name="Lindquist E.A."/>
            <person name="Lipzen A."/>
            <person name="Lundell T."/>
            <person name="Morin E."/>
            <person name="Murat C."/>
            <person name="Sun H."/>
            <person name="Tunlid A."/>
            <person name="Henrissat B."/>
            <person name="Grigoriev I.V."/>
            <person name="Hibbett D.S."/>
            <person name="Martin F."/>
            <person name="Nordberg H.P."/>
            <person name="Cantor M.N."/>
            <person name="Hua S.X."/>
        </authorList>
    </citation>
    <scope>NUCLEOTIDE SEQUENCE [LARGE SCALE GENOMIC DNA]</scope>
    <source>
        <strain evidence="6 7">Zn</strain>
    </source>
</reference>
<keyword evidence="4 5" id="KW-0349">Heme</keyword>
<keyword evidence="5" id="KW-0560">Oxidoreductase</keyword>
<dbReference type="FunFam" id="1.20.58.480:FF:000004">
    <property type="entry name" value="Indoleamine 2,3-dioxygenase subfamily"/>
    <property type="match status" value="1"/>
</dbReference>
<name>A0A0C3GWZ1_OIDMZ</name>
<dbReference type="FunCoup" id="A0A0C3GWZ1">
    <property type="interactions" value="144"/>
</dbReference>
<evidence type="ECO:0000256" key="3">
    <source>
        <dbReference type="ARBA" id="ARBA00023004"/>
    </source>
</evidence>
<keyword evidence="5" id="KW-0223">Dioxygenase</keyword>
<evidence type="ECO:0000256" key="4">
    <source>
        <dbReference type="PIRSR" id="PIRSR600898-1"/>
    </source>
</evidence>
<accession>A0A0C3GWZ1</accession>
<dbReference type="GO" id="GO:0033754">
    <property type="term" value="F:indoleamine 2,3-dioxygenase activity"/>
    <property type="evidence" value="ECO:0007669"/>
    <property type="project" value="UniProtKB-EC"/>
</dbReference>
<comment type="catalytic activity">
    <reaction evidence="5">
        <text>L-tryptophan + O2 = N-formyl-L-kynurenine</text>
        <dbReference type="Rhea" id="RHEA:24536"/>
        <dbReference type="ChEBI" id="CHEBI:15379"/>
        <dbReference type="ChEBI" id="CHEBI:57912"/>
        <dbReference type="ChEBI" id="CHEBI:58629"/>
    </reaction>
</comment>
<gene>
    <name evidence="6" type="ORF">OIDMADRAFT_146019</name>
</gene>
<dbReference type="EC" id="1.13.11.52" evidence="5"/>
<dbReference type="SUPFAM" id="SSF140959">
    <property type="entry name" value="Indolic compounds 2,3-dioxygenase-like"/>
    <property type="match status" value="1"/>
</dbReference>
<organism evidence="6 7">
    <name type="scientific">Oidiodendron maius (strain Zn)</name>
    <dbReference type="NCBI Taxonomy" id="913774"/>
    <lineage>
        <taxon>Eukaryota</taxon>
        <taxon>Fungi</taxon>
        <taxon>Dikarya</taxon>
        <taxon>Ascomycota</taxon>
        <taxon>Pezizomycotina</taxon>
        <taxon>Leotiomycetes</taxon>
        <taxon>Leotiomycetes incertae sedis</taxon>
        <taxon>Myxotrichaceae</taxon>
        <taxon>Oidiodendron</taxon>
    </lineage>
</organism>
<dbReference type="PANTHER" id="PTHR28657">
    <property type="entry name" value="INDOLEAMINE 2,3-DIOXYGENASE"/>
    <property type="match status" value="1"/>
</dbReference>
<protein>
    <recommendedName>
        <fullName evidence="5">Indoleamine 2,3-dioxygenase</fullName>
        <ecNumber evidence="5">1.13.11.52</ecNumber>
    </recommendedName>
</protein>
<sequence>MLGPLNIALDQFGISPHTGFLPEEQPLRRLNQYYKDWEDIVDEVPALLRNKTFRFKAERLPLLSVSRLQTEREWQRAYVLLSFITHSYIWGGHRPAEILPRAISVPFLAVSAHLGLPATATYSALNLWNFTCLPDSDLSIVENSSILYTFTGTLDEAWFYRISIAIEAQGAYIIPIMLKAVDAVRMNDPQIVTSCLFEFGKCLEQSGNILQRMYEKCSPEVFYHKIRPFLAGSKNMASAGLPNGVFYEECNRKGQWRQYSGGSNAQSSLIQFFDVILGVEHSPTKHSRKAETTSGGNHNYLKEMRKYMPRGHRLFIEQVESESNIRDYVQQFSVEEDIMTAYNTAVSRLAAFRDIHIQIVARYIIAPSRKPLQSLSDGVNIATVSSNRSSMTGLSGTGGTELMPFLKQSRDETRETTLP</sequence>
<dbReference type="InParanoid" id="A0A0C3GWZ1"/>
<dbReference type="Gene3D" id="1.20.58.480">
    <property type="match status" value="1"/>
</dbReference>
<evidence type="ECO:0000313" key="6">
    <source>
        <dbReference type="EMBL" id="KIN00586.1"/>
    </source>
</evidence>
<dbReference type="OrthoDB" id="540174at2759"/>
<keyword evidence="3 4" id="KW-0408">Iron</keyword>
<dbReference type="InterPro" id="IPR000898">
    <property type="entry name" value="Indolamine_dOase"/>
</dbReference>
<dbReference type="GO" id="GO:0046872">
    <property type="term" value="F:metal ion binding"/>
    <property type="evidence" value="ECO:0007669"/>
    <property type="project" value="UniProtKB-UniRule"/>
</dbReference>
<dbReference type="HOGENOM" id="CLU_010089_0_1_1"/>
<evidence type="ECO:0000256" key="1">
    <source>
        <dbReference type="ARBA" id="ARBA00007119"/>
    </source>
</evidence>
<reference evidence="7" key="2">
    <citation type="submission" date="2015-01" db="EMBL/GenBank/DDBJ databases">
        <title>Evolutionary Origins and Diversification of the Mycorrhizal Mutualists.</title>
        <authorList>
            <consortium name="DOE Joint Genome Institute"/>
            <consortium name="Mycorrhizal Genomics Consortium"/>
            <person name="Kohler A."/>
            <person name="Kuo A."/>
            <person name="Nagy L.G."/>
            <person name="Floudas D."/>
            <person name="Copeland A."/>
            <person name="Barry K.W."/>
            <person name="Cichocki N."/>
            <person name="Veneault-Fourrey C."/>
            <person name="LaButti K."/>
            <person name="Lindquist E.A."/>
            <person name="Lipzen A."/>
            <person name="Lundell T."/>
            <person name="Morin E."/>
            <person name="Murat C."/>
            <person name="Riley R."/>
            <person name="Ohm R."/>
            <person name="Sun H."/>
            <person name="Tunlid A."/>
            <person name="Henrissat B."/>
            <person name="Grigoriev I.V."/>
            <person name="Hibbett D.S."/>
            <person name="Martin F."/>
        </authorList>
    </citation>
    <scope>NUCLEOTIDE SEQUENCE [LARGE SCALE GENOMIC DNA]</scope>
    <source>
        <strain evidence="7">Zn</strain>
    </source>
</reference>
<evidence type="ECO:0000256" key="2">
    <source>
        <dbReference type="ARBA" id="ARBA00022723"/>
    </source>
</evidence>
<dbReference type="GO" id="GO:0005737">
    <property type="term" value="C:cytoplasm"/>
    <property type="evidence" value="ECO:0007669"/>
    <property type="project" value="TreeGrafter"/>
</dbReference>
<dbReference type="GO" id="GO:0020037">
    <property type="term" value="F:heme binding"/>
    <property type="evidence" value="ECO:0007669"/>
    <property type="project" value="UniProtKB-UniRule"/>
</dbReference>
<dbReference type="Proteomes" id="UP000054321">
    <property type="component" value="Unassembled WGS sequence"/>
</dbReference>
<dbReference type="EMBL" id="KN832877">
    <property type="protein sequence ID" value="KIN00586.1"/>
    <property type="molecule type" value="Genomic_DNA"/>
</dbReference>
<dbReference type="InterPro" id="IPR037217">
    <property type="entry name" value="Trp/Indoleamine_2_3_dOase-like"/>
</dbReference>
<evidence type="ECO:0000256" key="5">
    <source>
        <dbReference type="RuleBase" id="RU369119"/>
    </source>
</evidence>
<dbReference type="PANTHER" id="PTHR28657:SF10">
    <property type="entry name" value="INDOLEAMINE 2,3-DIOXYGENASE"/>
    <property type="match status" value="1"/>
</dbReference>
<keyword evidence="2 4" id="KW-0479">Metal-binding</keyword>
<dbReference type="PROSITE" id="PS00876">
    <property type="entry name" value="IDO_1"/>
    <property type="match status" value="1"/>
</dbReference>